<proteinExistence type="predicted"/>
<feature type="domain" description="Putative sensor" evidence="11">
    <location>
        <begin position="41"/>
        <end position="229"/>
    </location>
</feature>
<keyword evidence="9" id="KW-0472">Membrane</keyword>
<keyword evidence="7" id="KW-0067">ATP-binding</keyword>
<organism evidence="12 13">
    <name type="scientific">Streptomyces broussonetiae</name>
    <dbReference type="NCBI Taxonomy" id="2686304"/>
    <lineage>
        <taxon>Bacteria</taxon>
        <taxon>Bacillati</taxon>
        <taxon>Actinomycetota</taxon>
        <taxon>Actinomycetes</taxon>
        <taxon>Kitasatosporales</taxon>
        <taxon>Streptomycetaceae</taxon>
        <taxon>Streptomyces</taxon>
    </lineage>
</organism>
<evidence type="ECO:0000313" key="12">
    <source>
        <dbReference type="EMBL" id="QHA06229.1"/>
    </source>
</evidence>
<name>A0A6I6N6D6_9ACTN</name>
<feature type="transmembrane region" description="Helical" evidence="9">
    <location>
        <begin position="132"/>
        <end position="158"/>
    </location>
</feature>
<keyword evidence="6 12" id="KW-0418">Kinase</keyword>
<evidence type="ECO:0000259" key="11">
    <source>
        <dbReference type="Pfam" id="PF13796"/>
    </source>
</evidence>
<evidence type="ECO:0000256" key="2">
    <source>
        <dbReference type="ARBA" id="ARBA00012438"/>
    </source>
</evidence>
<keyword evidence="9" id="KW-0812">Transmembrane</keyword>
<reference evidence="12 13" key="1">
    <citation type="submission" date="2019-12" db="EMBL/GenBank/DDBJ databases">
        <title>Streptomyces sp. strain T44 isolated from rhizosphere soil of Broussonetia papyrifera.</title>
        <authorList>
            <person name="Mo P."/>
        </authorList>
    </citation>
    <scope>NUCLEOTIDE SEQUENCE [LARGE SCALE GENOMIC DNA]</scope>
    <source>
        <strain evidence="12 13">T44</strain>
    </source>
</reference>
<keyword evidence="4" id="KW-0808">Transferase</keyword>
<evidence type="ECO:0000256" key="8">
    <source>
        <dbReference type="ARBA" id="ARBA00023012"/>
    </source>
</evidence>
<keyword evidence="13" id="KW-1185">Reference proteome</keyword>
<keyword evidence="8" id="KW-0902">Two-component regulatory system</keyword>
<dbReference type="Gene3D" id="3.30.565.10">
    <property type="entry name" value="Histidine kinase-like ATPase, C-terminal domain"/>
    <property type="match status" value="1"/>
</dbReference>
<accession>A0A6I6N6D6</accession>
<dbReference type="EC" id="2.7.13.3" evidence="2"/>
<dbReference type="InterPro" id="IPR036890">
    <property type="entry name" value="HATPase_C_sf"/>
</dbReference>
<dbReference type="InterPro" id="IPR011712">
    <property type="entry name" value="Sig_transdc_His_kin_sub3_dim/P"/>
</dbReference>
<feature type="transmembrane region" description="Helical" evidence="9">
    <location>
        <begin position="39"/>
        <end position="58"/>
    </location>
</feature>
<evidence type="ECO:0000256" key="1">
    <source>
        <dbReference type="ARBA" id="ARBA00000085"/>
    </source>
</evidence>
<dbReference type="InterPro" id="IPR050482">
    <property type="entry name" value="Sensor_HK_TwoCompSys"/>
</dbReference>
<protein>
    <recommendedName>
        <fullName evidence="2">histidine kinase</fullName>
        <ecNumber evidence="2">2.7.13.3</ecNumber>
    </recommendedName>
</protein>
<dbReference type="PANTHER" id="PTHR24421">
    <property type="entry name" value="NITRATE/NITRITE SENSOR PROTEIN NARX-RELATED"/>
    <property type="match status" value="1"/>
</dbReference>
<dbReference type="PANTHER" id="PTHR24421:SF10">
    <property type="entry name" value="NITRATE_NITRITE SENSOR PROTEIN NARQ"/>
    <property type="match status" value="1"/>
</dbReference>
<dbReference type="GO" id="GO:0046983">
    <property type="term" value="F:protein dimerization activity"/>
    <property type="evidence" value="ECO:0007669"/>
    <property type="project" value="InterPro"/>
</dbReference>
<gene>
    <name evidence="12" type="ORF">GQF42_25730</name>
</gene>
<dbReference type="SUPFAM" id="SSF55874">
    <property type="entry name" value="ATPase domain of HSP90 chaperone/DNA topoisomerase II/histidine kinase"/>
    <property type="match status" value="1"/>
</dbReference>
<evidence type="ECO:0000256" key="3">
    <source>
        <dbReference type="ARBA" id="ARBA00022553"/>
    </source>
</evidence>
<keyword evidence="5" id="KW-0547">Nucleotide-binding</keyword>
<dbReference type="Pfam" id="PF07730">
    <property type="entry name" value="HisKA_3"/>
    <property type="match status" value="1"/>
</dbReference>
<evidence type="ECO:0000256" key="7">
    <source>
        <dbReference type="ARBA" id="ARBA00022840"/>
    </source>
</evidence>
<dbReference type="Gene3D" id="1.20.5.1930">
    <property type="match status" value="1"/>
</dbReference>
<dbReference type="GO" id="GO:0005524">
    <property type="term" value="F:ATP binding"/>
    <property type="evidence" value="ECO:0007669"/>
    <property type="project" value="UniProtKB-KW"/>
</dbReference>
<dbReference type="EMBL" id="CP047020">
    <property type="protein sequence ID" value="QHA06229.1"/>
    <property type="molecule type" value="Genomic_DNA"/>
</dbReference>
<feature type="transmembrane region" description="Helical" evidence="9">
    <location>
        <begin position="194"/>
        <end position="214"/>
    </location>
</feature>
<evidence type="ECO:0000256" key="6">
    <source>
        <dbReference type="ARBA" id="ARBA00022777"/>
    </source>
</evidence>
<dbReference type="CDD" id="cd16917">
    <property type="entry name" value="HATPase_UhpB-NarQ-NarX-like"/>
    <property type="match status" value="1"/>
</dbReference>
<evidence type="ECO:0000256" key="5">
    <source>
        <dbReference type="ARBA" id="ARBA00022741"/>
    </source>
</evidence>
<comment type="catalytic activity">
    <reaction evidence="1">
        <text>ATP + protein L-histidine = ADP + protein N-phospho-L-histidine.</text>
        <dbReference type="EC" id="2.7.13.3"/>
    </reaction>
</comment>
<dbReference type="Proteomes" id="UP000436138">
    <property type="component" value="Chromosome"/>
</dbReference>
<evidence type="ECO:0000256" key="4">
    <source>
        <dbReference type="ARBA" id="ARBA00022679"/>
    </source>
</evidence>
<keyword evidence="3" id="KW-0597">Phosphoprotein</keyword>
<dbReference type="Pfam" id="PF13796">
    <property type="entry name" value="Sensor"/>
    <property type="match status" value="1"/>
</dbReference>
<evidence type="ECO:0000313" key="13">
    <source>
        <dbReference type="Proteomes" id="UP000436138"/>
    </source>
</evidence>
<dbReference type="GO" id="GO:0016020">
    <property type="term" value="C:membrane"/>
    <property type="evidence" value="ECO:0007669"/>
    <property type="project" value="InterPro"/>
</dbReference>
<keyword evidence="9" id="KW-1133">Transmembrane helix</keyword>
<dbReference type="AlphaFoldDB" id="A0A6I6N6D6"/>
<dbReference type="GO" id="GO:0000155">
    <property type="term" value="F:phosphorelay sensor kinase activity"/>
    <property type="evidence" value="ECO:0007669"/>
    <property type="project" value="InterPro"/>
</dbReference>
<sequence length="445" mass="47583">MATEYGHGYERGQGRPAGTGYRLPAGLRAPFEGRTWREFGYVLLSLPISIVLFTWTVTMVSLGAGLLVTFLGVPVLAAGLAGCRGFGALERARARGLLGLDVPAPQPLQVRKPGAAAWMGAVLKSGASWRNLLYAVVQFPWAVFSFTVTVALWTMGWALLTYPLWFWVFPAYAGQGGLQLYGDEHHSVYLDNPFEITVTALVGLLFTLATPWIVRALTTVDGLLVRGLLGPSPLSARVVELESDRGVVVDTAAADLRRIERDLHDGAQARLVNLAMDLGLAKEKLQEDPRAAAQMVEEAHGEVKTALQELRDLARGIHPAVLTDRGLDAALSAVASRCTVPVKVEVDLPGRPAPAIEGIAYFTVSELLQNISKHSRARSASVDVWRADDRLLIQVADDGVGGADVAHGSGLAGLAGRLDAVDGVLVVDSPQGGPTRVIAELPWRT</sequence>
<evidence type="ECO:0000256" key="9">
    <source>
        <dbReference type="SAM" id="Phobius"/>
    </source>
</evidence>
<dbReference type="InterPro" id="IPR025828">
    <property type="entry name" value="Put_sensor_dom"/>
</dbReference>
<feature type="domain" description="Signal transduction histidine kinase subgroup 3 dimerisation and phosphoacceptor" evidence="10">
    <location>
        <begin position="257"/>
        <end position="322"/>
    </location>
</feature>
<evidence type="ECO:0000259" key="10">
    <source>
        <dbReference type="Pfam" id="PF07730"/>
    </source>
</evidence>
<feature type="transmembrane region" description="Helical" evidence="9">
    <location>
        <begin position="64"/>
        <end position="83"/>
    </location>
</feature>
<dbReference type="KEGG" id="sbro:GQF42_25730"/>
<dbReference type="RefSeq" id="WP_158923676.1">
    <property type="nucleotide sequence ID" value="NZ_CP047020.1"/>
</dbReference>